<dbReference type="Pfam" id="PF13816">
    <property type="entry name" value="Dehydratase_hem"/>
    <property type="match status" value="1"/>
</dbReference>
<dbReference type="EMBL" id="JAPZBS010000002">
    <property type="protein sequence ID" value="KAJ5381341.1"/>
    <property type="molecule type" value="Genomic_DNA"/>
</dbReference>
<proteinExistence type="predicted"/>
<keyword evidence="2" id="KW-0349">Heme</keyword>
<evidence type="ECO:0000256" key="3">
    <source>
        <dbReference type="ARBA" id="ARBA00022723"/>
    </source>
</evidence>
<evidence type="ECO:0000256" key="4">
    <source>
        <dbReference type="ARBA" id="ARBA00023004"/>
    </source>
</evidence>
<dbReference type="GO" id="GO:0016829">
    <property type="term" value="F:lyase activity"/>
    <property type="evidence" value="ECO:0007669"/>
    <property type="project" value="UniProtKB-KW"/>
</dbReference>
<protein>
    <submittedName>
        <fullName evidence="6">Heme-containing dehydratase</fullName>
    </submittedName>
</protein>
<dbReference type="GeneID" id="81435877"/>
<organism evidence="6 7">
    <name type="scientific">Penicillium cataractarum</name>
    <dbReference type="NCBI Taxonomy" id="2100454"/>
    <lineage>
        <taxon>Eukaryota</taxon>
        <taxon>Fungi</taxon>
        <taxon>Dikarya</taxon>
        <taxon>Ascomycota</taxon>
        <taxon>Pezizomycotina</taxon>
        <taxon>Eurotiomycetes</taxon>
        <taxon>Eurotiomycetidae</taxon>
        <taxon>Eurotiales</taxon>
        <taxon>Aspergillaceae</taxon>
        <taxon>Penicillium</taxon>
    </lineage>
</organism>
<keyword evidence="7" id="KW-1185">Reference proteome</keyword>
<keyword evidence="5" id="KW-0456">Lyase</keyword>
<evidence type="ECO:0000256" key="2">
    <source>
        <dbReference type="ARBA" id="ARBA00022617"/>
    </source>
</evidence>
<keyword evidence="4" id="KW-0408">Iron</keyword>
<keyword evidence="3" id="KW-0479">Metal-binding</keyword>
<reference evidence="6" key="2">
    <citation type="journal article" date="2023" name="IMA Fungus">
        <title>Comparative genomic study of the Penicillium genus elucidates a diverse pangenome and 15 lateral gene transfer events.</title>
        <authorList>
            <person name="Petersen C."/>
            <person name="Sorensen T."/>
            <person name="Nielsen M.R."/>
            <person name="Sondergaard T.E."/>
            <person name="Sorensen J.L."/>
            <person name="Fitzpatrick D.A."/>
            <person name="Frisvad J.C."/>
            <person name="Nielsen K.L."/>
        </authorList>
    </citation>
    <scope>NUCLEOTIDE SEQUENCE</scope>
    <source>
        <strain evidence="6">IBT 29864</strain>
    </source>
</reference>
<dbReference type="AlphaFoldDB" id="A0A9W9VJ53"/>
<evidence type="ECO:0000256" key="1">
    <source>
        <dbReference type="ARBA" id="ARBA00001970"/>
    </source>
</evidence>
<accession>A0A9W9VJ53</accession>
<comment type="caution">
    <text evidence="6">The sequence shown here is derived from an EMBL/GenBank/DDBJ whole genome shotgun (WGS) entry which is preliminary data.</text>
</comment>
<evidence type="ECO:0000313" key="6">
    <source>
        <dbReference type="EMBL" id="KAJ5381341.1"/>
    </source>
</evidence>
<evidence type="ECO:0000256" key="5">
    <source>
        <dbReference type="ARBA" id="ARBA00023239"/>
    </source>
</evidence>
<dbReference type="OrthoDB" id="3465714at2759"/>
<dbReference type="InterPro" id="IPR025702">
    <property type="entry name" value="OXD"/>
</dbReference>
<dbReference type="Proteomes" id="UP001147782">
    <property type="component" value="Unassembled WGS sequence"/>
</dbReference>
<dbReference type="GO" id="GO:0046872">
    <property type="term" value="F:metal ion binding"/>
    <property type="evidence" value="ECO:0007669"/>
    <property type="project" value="UniProtKB-KW"/>
</dbReference>
<evidence type="ECO:0000313" key="7">
    <source>
        <dbReference type="Proteomes" id="UP001147782"/>
    </source>
</evidence>
<gene>
    <name evidence="6" type="ORF">N7496_003769</name>
</gene>
<dbReference type="RefSeq" id="XP_056558912.1">
    <property type="nucleotide sequence ID" value="XM_056696700.1"/>
</dbReference>
<name>A0A9W9VJ53_9EURO</name>
<reference evidence="6" key="1">
    <citation type="submission" date="2022-11" db="EMBL/GenBank/DDBJ databases">
        <authorList>
            <person name="Petersen C."/>
        </authorList>
    </citation>
    <scope>NUCLEOTIDE SEQUENCE</scope>
    <source>
        <strain evidence="6">IBT 29864</strain>
    </source>
</reference>
<comment type="cofactor">
    <cofactor evidence="1">
        <name>heme b</name>
        <dbReference type="ChEBI" id="CHEBI:60344"/>
    </cofactor>
</comment>
<sequence length="348" mass="40026">MWSVQLSSIEPFVYSIFGLQYPLGQPTHEQKACQAKFDDLIANHASHIDRLLQDGCAVSKQGKTFIWLGYWKTRTEYLNWWTSDVVTDFWTQLSPYAGMWREIMMPSTTRTQYGTNQPKSSGLGHLGPPTSMGKRSGYWGCYRHRMSASQDDNFATHIEKDIVARRSPHDTHDELPIRAGRLFLANLPDNICFVVEGQDHSDVSDAENEFWFRNFDQSVERWMKDLLSADESSGILDSRLCYDPESGIFRESDLPALDYNKKVQLFYFKDLRHMETIGRRNKGHVDLRHRFMRAYGPGGEMSSGKVCLWVETTVLKGNEIECEYVGCLEGTGWMALAGRPVFPVEYRD</sequence>